<organism evidence="2 3">
    <name type="scientific">Novosphingobium subterraneum</name>
    <dbReference type="NCBI Taxonomy" id="48936"/>
    <lineage>
        <taxon>Bacteria</taxon>
        <taxon>Pseudomonadati</taxon>
        <taxon>Pseudomonadota</taxon>
        <taxon>Alphaproteobacteria</taxon>
        <taxon>Sphingomonadales</taxon>
        <taxon>Sphingomonadaceae</taxon>
        <taxon>Novosphingobium</taxon>
    </lineage>
</organism>
<dbReference type="CDD" id="cd07344">
    <property type="entry name" value="M48_yhfN_like"/>
    <property type="match status" value="1"/>
</dbReference>
<dbReference type="Gene3D" id="3.30.2010.10">
    <property type="entry name" value="Metalloproteases ('zincins'), catalytic domain"/>
    <property type="match status" value="1"/>
</dbReference>
<dbReference type="PATRIC" id="fig|48936.3.peg.803"/>
<proteinExistence type="predicted"/>
<dbReference type="InterPro" id="IPR002725">
    <property type="entry name" value="YgjP-like_metallopeptidase"/>
</dbReference>
<dbReference type="RefSeq" id="WP_156135699.1">
    <property type="nucleotide sequence ID" value="NZ_JRVC01000003.1"/>
</dbReference>
<keyword evidence="3" id="KW-1185">Reference proteome</keyword>
<accession>A0A0B9AHC4</accession>
<dbReference type="AlphaFoldDB" id="A0A0B9AHC4"/>
<dbReference type="InterPro" id="IPR053136">
    <property type="entry name" value="UTP_pyrophosphatase-like"/>
</dbReference>
<dbReference type="Pfam" id="PF01863">
    <property type="entry name" value="YgjP-like"/>
    <property type="match status" value="1"/>
</dbReference>
<gene>
    <name evidence="2" type="ORF">NJ75_00793</name>
</gene>
<dbReference type="PANTHER" id="PTHR30399:SF1">
    <property type="entry name" value="UTP PYROPHOSPHATASE"/>
    <property type="match status" value="1"/>
</dbReference>
<evidence type="ECO:0000313" key="2">
    <source>
        <dbReference type="EMBL" id="KHS48711.1"/>
    </source>
</evidence>
<comment type="caution">
    <text evidence="2">The sequence shown here is derived from an EMBL/GenBank/DDBJ whole genome shotgun (WGS) entry which is preliminary data.</text>
</comment>
<protein>
    <submittedName>
        <fullName evidence="2">Putative metal-dependent hydrolase</fullName>
    </submittedName>
</protein>
<feature type="domain" description="YgjP-like metallopeptidase" evidence="1">
    <location>
        <begin position="53"/>
        <end position="252"/>
    </location>
</feature>
<evidence type="ECO:0000313" key="3">
    <source>
        <dbReference type="Proteomes" id="UP000031338"/>
    </source>
</evidence>
<dbReference type="Proteomes" id="UP000031338">
    <property type="component" value="Unassembled WGS sequence"/>
</dbReference>
<reference evidence="2 3" key="1">
    <citation type="submission" date="2014-10" db="EMBL/GenBank/DDBJ databases">
        <title>Draft genome sequence of Novosphingobium subterraneum DSM 12447.</title>
        <authorList>
            <person name="Gan H.M."/>
            <person name="Gan H.Y."/>
            <person name="Savka M.A."/>
        </authorList>
    </citation>
    <scope>NUCLEOTIDE SEQUENCE [LARGE SCALE GENOMIC DNA]</scope>
    <source>
        <strain evidence="2 3">DSM 12447</strain>
    </source>
</reference>
<dbReference type="EMBL" id="JRVC01000003">
    <property type="protein sequence ID" value="KHS48711.1"/>
    <property type="molecule type" value="Genomic_DNA"/>
</dbReference>
<dbReference type="PANTHER" id="PTHR30399">
    <property type="entry name" value="UNCHARACTERIZED PROTEIN YGJP"/>
    <property type="match status" value="1"/>
</dbReference>
<dbReference type="STRING" id="48936.NJ75_00793"/>
<name>A0A0B9AHC4_9SPHN</name>
<keyword evidence="2" id="KW-0378">Hydrolase</keyword>
<evidence type="ECO:0000259" key="1">
    <source>
        <dbReference type="Pfam" id="PF01863"/>
    </source>
</evidence>
<sequence length="261" mass="29289">MARGVLDWLRRADTKAKQTPSRGTLAPRAVARRTLMVEGRELPLVIRKLGHARRMTLRLAPDGSEARVSIPAWGRVGDAEAFARDRADWLAGQLARMPEPRAIAPDATVPWRGETLQIEWSERARRKPVIADGRLIVGGPVEGLAARLQRWLEAEALAFCADDLAHYCARAGEAVPRLSLSRAQRRWGSCAADGSIRMNWRLIMAPDFVRRSVVAHEVAHMKHFDHSPAFHAHLEQLFEGDIEAANRWLKRHGRSLYVPFG</sequence>
<dbReference type="GO" id="GO:0016787">
    <property type="term" value="F:hydrolase activity"/>
    <property type="evidence" value="ECO:0007669"/>
    <property type="project" value="UniProtKB-KW"/>
</dbReference>